<feature type="compositionally biased region" description="Low complexity" evidence="1">
    <location>
        <begin position="17"/>
        <end position="28"/>
    </location>
</feature>
<feature type="region of interest" description="Disordered" evidence="1">
    <location>
        <begin position="305"/>
        <end position="333"/>
    </location>
</feature>
<organism evidence="2 3">
    <name type="scientific">Aspergillus chevalieri</name>
    <name type="common">Eurotium chevalieri</name>
    <dbReference type="NCBI Taxonomy" id="182096"/>
    <lineage>
        <taxon>Eukaryota</taxon>
        <taxon>Fungi</taxon>
        <taxon>Dikarya</taxon>
        <taxon>Ascomycota</taxon>
        <taxon>Pezizomycotina</taxon>
        <taxon>Eurotiomycetes</taxon>
        <taxon>Eurotiomycetidae</taxon>
        <taxon>Eurotiales</taxon>
        <taxon>Aspergillaceae</taxon>
        <taxon>Aspergillus</taxon>
        <taxon>Aspergillus subgen. Aspergillus</taxon>
    </lineage>
</organism>
<sequence length="333" mass="37200">MPSLTPISYSFKHYPTNNNHGDSNSNSNTIVPDDTNHQQTSEAEPSCEFTSPCTTTSSSSSPTKNSSTQITGKHPRKIISHIFGRNKFVTKLIPPSVWVHYCRKHYQRARYRSTQWPFTQAELLLDSLGRMERWGGVRGFDLVLRRREVERVDKGYGQGEIGHARTRKSARVSATAKCQEQGDGNEGGENGNTGSTSASSIDHDHDHDQPSSDEHTCTNIKGKGKGCRKKPNIESAPVPDWLRQEVGPNKSFEDIRGIVSRLLEYLTVLREQGRKEEIRFPDIEILPELEGWVFKMDREMVKKARAAAGGGRKGGQVKKGGKRVSERGAVQKV</sequence>
<gene>
    <name evidence="2" type="ORF">ACHE_40517A</name>
</gene>
<accession>A0A7R7VPX2</accession>
<feature type="compositionally biased region" description="Low complexity" evidence="1">
    <location>
        <begin position="50"/>
        <end position="68"/>
    </location>
</feature>
<dbReference type="GeneID" id="66982312"/>
<name>A0A7R7VPX2_ASPCH</name>
<dbReference type="Proteomes" id="UP000637239">
    <property type="component" value="Chromosome 4"/>
</dbReference>
<evidence type="ECO:0000256" key="1">
    <source>
        <dbReference type="SAM" id="MobiDB-lite"/>
    </source>
</evidence>
<dbReference type="RefSeq" id="XP_043136475.1">
    <property type="nucleotide sequence ID" value="XM_043278724.1"/>
</dbReference>
<proteinExistence type="predicted"/>
<dbReference type="KEGG" id="ache:ACHE_40517A"/>
<evidence type="ECO:0000313" key="3">
    <source>
        <dbReference type="Proteomes" id="UP000637239"/>
    </source>
</evidence>
<evidence type="ECO:0000313" key="2">
    <source>
        <dbReference type="EMBL" id="BCR87953.1"/>
    </source>
</evidence>
<feature type="compositionally biased region" description="Basic and acidic residues" evidence="1">
    <location>
        <begin position="201"/>
        <end position="216"/>
    </location>
</feature>
<feature type="region of interest" description="Disordered" evidence="1">
    <location>
        <begin position="160"/>
        <end position="235"/>
    </location>
</feature>
<feature type="region of interest" description="Disordered" evidence="1">
    <location>
        <begin position="1"/>
        <end position="73"/>
    </location>
</feature>
<keyword evidence="3" id="KW-1185">Reference proteome</keyword>
<protein>
    <submittedName>
        <fullName evidence="2">Uncharacterized protein</fullName>
    </submittedName>
</protein>
<dbReference type="AlphaFoldDB" id="A0A7R7VPX2"/>
<reference evidence="2" key="1">
    <citation type="submission" date="2021-01" db="EMBL/GenBank/DDBJ databases">
        <authorList>
            <consortium name="Aspergillus chevalieri M1 genome sequencing consortium"/>
            <person name="Kazuki M."/>
            <person name="Futagami T."/>
        </authorList>
    </citation>
    <scope>NUCLEOTIDE SEQUENCE</scope>
    <source>
        <strain evidence="2">M1</strain>
    </source>
</reference>
<reference evidence="2" key="2">
    <citation type="submission" date="2021-02" db="EMBL/GenBank/DDBJ databases">
        <title>Aspergillus chevalieri M1 genome sequence.</title>
        <authorList>
            <person name="Kadooka C."/>
            <person name="Mori K."/>
            <person name="Futagami T."/>
        </authorList>
    </citation>
    <scope>NUCLEOTIDE SEQUENCE</scope>
    <source>
        <strain evidence="2">M1</strain>
    </source>
</reference>
<dbReference type="EMBL" id="AP024419">
    <property type="protein sequence ID" value="BCR87953.1"/>
    <property type="molecule type" value="Genomic_DNA"/>
</dbReference>